<evidence type="ECO:0000313" key="1">
    <source>
        <dbReference type="EMBL" id="TCK60467.1"/>
    </source>
</evidence>
<keyword evidence="2" id="KW-1185">Reference proteome</keyword>
<dbReference type="RefSeq" id="WP_132873186.1">
    <property type="nucleotide sequence ID" value="NZ_SMGG01000004.1"/>
</dbReference>
<dbReference type="OrthoDB" id="9782449at2"/>
<protein>
    <recommendedName>
        <fullName evidence="3">Capsule polysaccharide biosynthesis protein</fullName>
    </recommendedName>
</protein>
<dbReference type="Proteomes" id="UP000294614">
    <property type="component" value="Unassembled WGS sequence"/>
</dbReference>
<sequence>MTSFRIAFTGTHSRSVTFAHIARRLADMGVEIFWIMPGAKHRIDHIVKQGFSPDRILDLANIDKSYCPQSIERMEAHSRLTASQMIINDRLLSEADGEKALGYLGGVFRSVSKFITDNGIDIVFSEATWAYEMSVCAACSASGADFIVPHAVRIPSGRFGFFSGIFQDELIRSGSDGRVLPMPSRFQAETGYMPPSFVSKRHFFSFFKHMGRFISGSAKDETEQTVFQLMAERMMRAFNGRMAGFDRMPAKPDGDYVLMPLHICPESSLDVLGGMWNNQLELVRCVARSLPHGIKLAVREHPAGIGRRDFRFFRPTASIYNVVNVSPYSDNAELIRTAKAVISVSGSACYEAAFAGVGSVVFSDVFFGSLPTVFRCRSAEDIGSVLKEAVNARADRHALAEFLADIADNSYEGRVESAEVAPQAMTEENARRVSQAFMDFLENYSSSERPLYAASMSSR</sequence>
<gene>
    <name evidence="1" type="ORF">C8D98_1341</name>
</gene>
<accession>A0A4R1K8Y8</accession>
<dbReference type="AlphaFoldDB" id="A0A4R1K8Y8"/>
<name>A0A4R1K8Y8_9BACT</name>
<dbReference type="EMBL" id="SMGG01000004">
    <property type="protein sequence ID" value="TCK60467.1"/>
    <property type="molecule type" value="Genomic_DNA"/>
</dbReference>
<evidence type="ECO:0008006" key="3">
    <source>
        <dbReference type="Google" id="ProtNLM"/>
    </source>
</evidence>
<proteinExistence type="predicted"/>
<evidence type="ECO:0000313" key="2">
    <source>
        <dbReference type="Proteomes" id="UP000294614"/>
    </source>
</evidence>
<dbReference type="SUPFAM" id="SSF53756">
    <property type="entry name" value="UDP-Glycosyltransferase/glycogen phosphorylase"/>
    <property type="match status" value="1"/>
</dbReference>
<comment type="caution">
    <text evidence="1">The sequence shown here is derived from an EMBL/GenBank/DDBJ whole genome shotgun (WGS) entry which is preliminary data.</text>
</comment>
<organism evidence="1 2">
    <name type="scientific">Seleniivibrio woodruffii</name>
    <dbReference type="NCBI Taxonomy" id="1078050"/>
    <lineage>
        <taxon>Bacteria</taxon>
        <taxon>Pseudomonadati</taxon>
        <taxon>Deferribacterota</taxon>
        <taxon>Deferribacteres</taxon>
        <taxon>Deferribacterales</taxon>
        <taxon>Geovibrionaceae</taxon>
        <taxon>Seleniivibrio</taxon>
    </lineage>
</organism>
<reference evidence="1 2" key="1">
    <citation type="submission" date="2019-03" db="EMBL/GenBank/DDBJ databases">
        <title>Genomic Encyclopedia of Type Strains, Phase IV (KMG-IV): sequencing the most valuable type-strain genomes for metagenomic binning, comparative biology and taxonomic classification.</title>
        <authorList>
            <person name="Goeker M."/>
        </authorList>
    </citation>
    <scope>NUCLEOTIDE SEQUENCE [LARGE SCALE GENOMIC DNA]</scope>
    <source>
        <strain evidence="1 2">DSM 24984</strain>
    </source>
</reference>